<name>A0ABS4J2U6_9BACL</name>
<dbReference type="InterPro" id="IPR036582">
    <property type="entry name" value="Mao_N_sf"/>
</dbReference>
<dbReference type="Proteomes" id="UP001519287">
    <property type="component" value="Unassembled WGS sequence"/>
</dbReference>
<evidence type="ECO:0000259" key="2">
    <source>
        <dbReference type="Pfam" id="PF07833"/>
    </source>
</evidence>
<protein>
    <recommendedName>
        <fullName evidence="2">Copper amine oxidase-like N-terminal domain-containing protein</fullName>
    </recommendedName>
</protein>
<gene>
    <name evidence="3" type="ORF">J2Z66_005785</name>
</gene>
<feature type="chain" id="PRO_5045323830" description="Copper amine oxidase-like N-terminal domain-containing protein" evidence="1">
    <location>
        <begin position="30"/>
        <end position="585"/>
    </location>
</feature>
<dbReference type="RefSeq" id="WP_209976009.1">
    <property type="nucleotide sequence ID" value="NZ_JAGGLB010000023.1"/>
</dbReference>
<feature type="domain" description="Copper amine oxidase-like N-terminal" evidence="2">
    <location>
        <begin position="48"/>
        <end position="154"/>
    </location>
</feature>
<keyword evidence="1" id="KW-0732">Signal</keyword>
<dbReference type="InterPro" id="IPR035986">
    <property type="entry name" value="PKD_dom_sf"/>
</dbReference>
<dbReference type="Pfam" id="PF07833">
    <property type="entry name" value="Cu_amine_oxidN1"/>
    <property type="match status" value="1"/>
</dbReference>
<accession>A0ABS4J2U6</accession>
<reference evidence="3 4" key="1">
    <citation type="submission" date="2021-03" db="EMBL/GenBank/DDBJ databases">
        <title>Genomic Encyclopedia of Type Strains, Phase IV (KMG-IV): sequencing the most valuable type-strain genomes for metagenomic binning, comparative biology and taxonomic classification.</title>
        <authorList>
            <person name="Goeker M."/>
        </authorList>
    </citation>
    <scope>NUCLEOTIDE SEQUENCE [LARGE SCALE GENOMIC DNA]</scope>
    <source>
        <strain evidence="3 4">DSM 26048</strain>
    </source>
</reference>
<evidence type="ECO:0000256" key="1">
    <source>
        <dbReference type="SAM" id="SignalP"/>
    </source>
</evidence>
<proteinExistence type="predicted"/>
<dbReference type="SUPFAM" id="SSF55383">
    <property type="entry name" value="Copper amine oxidase, domain N"/>
    <property type="match status" value="2"/>
</dbReference>
<dbReference type="EMBL" id="JAGGLB010000023">
    <property type="protein sequence ID" value="MBP1994159.1"/>
    <property type="molecule type" value="Genomic_DNA"/>
</dbReference>
<evidence type="ECO:0000313" key="4">
    <source>
        <dbReference type="Proteomes" id="UP001519287"/>
    </source>
</evidence>
<dbReference type="InterPro" id="IPR012854">
    <property type="entry name" value="Cu_amine_oxidase-like_N"/>
</dbReference>
<keyword evidence="4" id="KW-1185">Reference proteome</keyword>
<dbReference type="SUPFAM" id="SSF49299">
    <property type="entry name" value="PKD domain"/>
    <property type="match status" value="1"/>
</dbReference>
<sequence length="585" mass="64291">MKSQKKQIALFTALLVLLASFLAGPPAQAISTSTSTIVLYVDQKGAFIDDKQIQLEVPATIIKDKMFVPAKFLGDALGFEVNWNDASRNIEMKPPGYNIVLNSDKKKATINGIDTPFDSVAAIVKGKLLVKLTWVADYMGAEYTYDDKLRSVNIVYTANPESIYVEQDGNSNPVARFTTAKPTYRIGEPINYVDLSYDPDAEGVHYEWFGKQEAFFAAGKYPVSLQVTDFHGHKSQLFASYVTVVDVPYLTEAEYPFYTKPVGGSIRTTNWGLPWSRFDELPRLPKAVTPGTDRKLLLSNSPEEFTQAGVLYQDQVSGKARLYANHINGSNQKMTMAILVVNSSNEPITLRTTSKGTVTSSVYTNIIGNNAAIDLLLQDSYDEELIVPPNRTLVYAQLPNFYPGEAANLFYDIETDGALKFAFVAAPEISLDTLLDLPQLANTGDTRGTFPVTELDWKIDASSFSKASIVTIGDNKTDPYTKGNDATTMQITENKGNQGVIYKIHADKPRKMAIMVLARGGVFSGSFKINGKFVKAPASGVMTSFDGMQILARTTGKEEALEIEFTPPGGSVFPIDLVFYPLDDK</sequence>
<organism evidence="3 4">
    <name type="scientific">Paenibacillus eucommiae</name>
    <dbReference type="NCBI Taxonomy" id="1355755"/>
    <lineage>
        <taxon>Bacteria</taxon>
        <taxon>Bacillati</taxon>
        <taxon>Bacillota</taxon>
        <taxon>Bacilli</taxon>
        <taxon>Bacillales</taxon>
        <taxon>Paenibacillaceae</taxon>
        <taxon>Paenibacillus</taxon>
    </lineage>
</organism>
<feature type="signal peptide" evidence="1">
    <location>
        <begin position="1"/>
        <end position="29"/>
    </location>
</feature>
<comment type="caution">
    <text evidence="3">The sequence shown here is derived from an EMBL/GenBank/DDBJ whole genome shotgun (WGS) entry which is preliminary data.</text>
</comment>
<dbReference type="Gene3D" id="3.30.457.10">
    <property type="entry name" value="Copper amine oxidase-like, N-terminal domain"/>
    <property type="match status" value="2"/>
</dbReference>
<evidence type="ECO:0000313" key="3">
    <source>
        <dbReference type="EMBL" id="MBP1994159.1"/>
    </source>
</evidence>